<dbReference type="RefSeq" id="WP_219533058.1">
    <property type="nucleotide sequence ID" value="NZ_JAHKRM010000016.1"/>
</dbReference>
<accession>A0ABW4G9B8</accession>
<reference evidence="2" key="1">
    <citation type="journal article" date="2019" name="Int. J. Syst. Evol. Microbiol.">
        <title>The Global Catalogue of Microorganisms (GCM) 10K type strain sequencing project: providing services to taxonomists for standard genome sequencing and annotation.</title>
        <authorList>
            <consortium name="The Broad Institute Genomics Platform"/>
            <consortium name="The Broad Institute Genome Sequencing Center for Infectious Disease"/>
            <person name="Wu L."/>
            <person name="Ma J."/>
        </authorList>
    </citation>
    <scope>NUCLEOTIDE SEQUENCE [LARGE SCALE GENOMIC DNA]</scope>
    <source>
        <strain evidence="2">CGMCC 1.15399</strain>
    </source>
</reference>
<protein>
    <submittedName>
        <fullName evidence="1">Lasso RiPP family leader peptide-containing protein</fullName>
    </submittedName>
</protein>
<dbReference type="NCBIfam" id="NF033521">
    <property type="entry name" value="lasso_leader_L3"/>
    <property type="match status" value="1"/>
</dbReference>
<sequence length="43" mass="4612">MHAPAAYEPPALVEVGDFADLTCGYPSGSVIDWPANPFQWFSG</sequence>
<proteinExistence type="predicted"/>
<dbReference type="Proteomes" id="UP001597097">
    <property type="component" value="Unassembled WGS sequence"/>
</dbReference>
<gene>
    <name evidence="1" type="ORF">ACFSJ0_19165</name>
</gene>
<evidence type="ECO:0000313" key="2">
    <source>
        <dbReference type="Proteomes" id="UP001597097"/>
    </source>
</evidence>
<evidence type="ECO:0000313" key="1">
    <source>
        <dbReference type="EMBL" id="MFD1539185.1"/>
    </source>
</evidence>
<organism evidence="1 2">
    <name type="scientific">Nonomuraea guangzhouensis</name>
    <dbReference type="NCBI Taxonomy" id="1291555"/>
    <lineage>
        <taxon>Bacteria</taxon>
        <taxon>Bacillati</taxon>
        <taxon>Actinomycetota</taxon>
        <taxon>Actinomycetes</taxon>
        <taxon>Streptosporangiales</taxon>
        <taxon>Streptosporangiaceae</taxon>
        <taxon>Nonomuraea</taxon>
    </lineage>
</organism>
<comment type="caution">
    <text evidence="1">The sequence shown here is derived from an EMBL/GenBank/DDBJ whole genome shotgun (WGS) entry which is preliminary data.</text>
</comment>
<dbReference type="EMBL" id="JBHUCM010000016">
    <property type="protein sequence ID" value="MFD1539185.1"/>
    <property type="molecule type" value="Genomic_DNA"/>
</dbReference>
<name>A0ABW4G9B8_9ACTN</name>
<keyword evidence="2" id="KW-1185">Reference proteome</keyword>